<gene>
    <name evidence="6" type="ORF">LIER_22874</name>
</gene>
<proteinExistence type="inferred from homology"/>
<dbReference type="EMBL" id="BAABME010006335">
    <property type="protein sequence ID" value="GAA0168070.1"/>
    <property type="molecule type" value="Genomic_DNA"/>
</dbReference>
<comment type="pathway">
    <text evidence="1">Protein modification; protein ubiquitination.</text>
</comment>
<comment type="similarity">
    <text evidence="3">Belongs to the NPH3 family.</text>
</comment>
<keyword evidence="2" id="KW-0833">Ubl conjugation pathway</keyword>
<dbReference type="PANTHER" id="PTHR32370">
    <property type="entry name" value="OS12G0117600 PROTEIN"/>
    <property type="match status" value="1"/>
</dbReference>
<accession>A0AAV3QVK2</accession>
<evidence type="ECO:0000313" key="7">
    <source>
        <dbReference type="Proteomes" id="UP001454036"/>
    </source>
</evidence>
<dbReference type="InterPro" id="IPR043454">
    <property type="entry name" value="NPH3/RPT2-like"/>
</dbReference>
<dbReference type="InterPro" id="IPR011333">
    <property type="entry name" value="SKP1/BTB/POZ_sf"/>
</dbReference>
<feature type="domain" description="NPH3" evidence="5">
    <location>
        <begin position="210"/>
        <end position="487"/>
    </location>
</feature>
<evidence type="ECO:0000256" key="1">
    <source>
        <dbReference type="ARBA" id="ARBA00004906"/>
    </source>
</evidence>
<dbReference type="Pfam" id="PF03000">
    <property type="entry name" value="NPH3"/>
    <property type="match status" value="1"/>
</dbReference>
<keyword evidence="7" id="KW-1185">Reference proteome</keyword>
<evidence type="ECO:0000256" key="3">
    <source>
        <dbReference type="PROSITE-ProRule" id="PRU00982"/>
    </source>
</evidence>
<reference evidence="6 7" key="1">
    <citation type="submission" date="2024-01" db="EMBL/GenBank/DDBJ databases">
        <title>The complete chloroplast genome sequence of Lithospermum erythrorhizon: insights into the phylogenetic relationship among Boraginaceae species and the maternal lineages of purple gromwells.</title>
        <authorList>
            <person name="Okada T."/>
            <person name="Watanabe K."/>
        </authorList>
    </citation>
    <scope>NUCLEOTIDE SEQUENCE [LARGE SCALE GENOMIC DNA]</scope>
</reference>
<feature type="region of interest" description="Disordered" evidence="4">
    <location>
        <begin position="585"/>
        <end position="623"/>
    </location>
</feature>
<name>A0AAV3QVK2_LITER</name>
<evidence type="ECO:0000256" key="4">
    <source>
        <dbReference type="SAM" id="MobiDB-lite"/>
    </source>
</evidence>
<dbReference type="AlphaFoldDB" id="A0AAV3QVK2"/>
<dbReference type="PROSITE" id="PS51649">
    <property type="entry name" value="NPH3"/>
    <property type="match status" value="1"/>
</dbReference>
<dbReference type="InterPro" id="IPR027356">
    <property type="entry name" value="NPH3_dom"/>
</dbReference>
<sequence length="623" mass="69605">MKFMKLGTKSDSFQLDTHNVRYVATELAADIVIHVGDVKFYLHKFPLLSKCANLQKLESAGNEGNRNEIYIDDIPGGPTAFEICAKFCYGITVTLNACNVIATRCAAEYLGMYEKIEKGNLIYKIDVFLSLSIFKSWKDSIIVLQTAKPFMPLCEELKIISRGIDAIASRASVDVTIVDWSYTYNRKKLSEENRNDQTVNAVRSRVVPKDWWVEDLCELDIDFYKRVIYCIKRKGAISHEVIGEALKAYAWKRLPSFAKLVNQQNDVSRYCVILETIVWMLPAERGCVSCSFLLKLLKLAIVLDSSEAAKEDLVKRIGQQLEEATVNDLLIQAQDGEATMYNVSLVHKILVEFSLQDQNADVMRGKGDEIHEVRMPGILSEASKLIVGKLIDSYLFEIAKDPHLPLSSFADLAGMVSGFDRPSHDGLYRAIDMYLKEHPDISKSERKRICKFMDCKKLSADACMHAVQNERLPMRVVVQVLFFEQARAAASSGSSTPDLPKVIKDLNCTSMGSSRSATHTEEDWDGLATGDQLRELKGELAAMKLANGRISRRESLDNKSVSDKVAVGKMKSLLMTKKLFSKIWSGKGGPGENSSDSSESLGSANQEEMKSTPLSRRGRHSVS</sequence>
<dbReference type="Gene3D" id="3.30.710.10">
    <property type="entry name" value="Potassium Channel Kv1.1, Chain A"/>
    <property type="match status" value="1"/>
</dbReference>
<evidence type="ECO:0000259" key="5">
    <source>
        <dbReference type="PROSITE" id="PS51649"/>
    </source>
</evidence>
<protein>
    <recommendedName>
        <fullName evidence="5">NPH3 domain-containing protein</fullName>
    </recommendedName>
</protein>
<organism evidence="6 7">
    <name type="scientific">Lithospermum erythrorhizon</name>
    <name type="common">Purple gromwell</name>
    <name type="synonym">Lithospermum officinale var. erythrorhizon</name>
    <dbReference type="NCBI Taxonomy" id="34254"/>
    <lineage>
        <taxon>Eukaryota</taxon>
        <taxon>Viridiplantae</taxon>
        <taxon>Streptophyta</taxon>
        <taxon>Embryophyta</taxon>
        <taxon>Tracheophyta</taxon>
        <taxon>Spermatophyta</taxon>
        <taxon>Magnoliopsida</taxon>
        <taxon>eudicotyledons</taxon>
        <taxon>Gunneridae</taxon>
        <taxon>Pentapetalae</taxon>
        <taxon>asterids</taxon>
        <taxon>lamiids</taxon>
        <taxon>Boraginales</taxon>
        <taxon>Boraginaceae</taxon>
        <taxon>Boraginoideae</taxon>
        <taxon>Lithospermeae</taxon>
        <taxon>Lithospermum</taxon>
    </lineage>
</organism>
<dbReference type="InterPro" id="IPR000210">
    <property type="entry name" value="BTB/POZ_dom"/>
</dbReference>
<comment type="caution">
    <text evidence="6">The sequence shown here is derived from an EMBL/GenBank/DDBJ whole genome shotgun (WGS) entry which is preliminary data.</text>
</comment>
<dbReference type="Pfam" id="PF00651">
    <property type="entry name" value="BTB"/>
    <property type="match status" value="1"/>
</dbReference>
<dbReference type="Proteomes" id="UP001454036">
    <property type="component" value="Unassembled WGS sequence"/>
</dbReference>
<evidence type="ECO:0000256" key="2">
    <source>
        <dbReference type="ARBA" id="ARBA00022786"/>
    </source>
</evidence>
<dbReference type="SUPFAM" id="SSF54695">
    <property type="entry name" value="POZ domain"/>
    <property type="match status" value="1"/>
</dbReference>
<feature type="compositionally biased region" description="Low complexity" evidence="4">
    <location>
        <begin position="592"/>
        <end position="603"/>
    </location>
</feature>
<evidence type="ECO:0000313" key="6">
    <source>
        <dbReference type="EMBL" id="GAA0168070.1"/>
    </source>
</evidence>